<dbReference type="GO" id="GO:0035869">
    <property type="term" value="C:ciliary transition zone"/>
    <property type="evidence" value="ECO:0007669"/>
    <property type="project" value="TreeGrafter"/>
</dbReference>
<evidence type="ECO:0000259" key="10">
    <source>
        <dbReference type="Pfam" id="PF16574"/>
    </source>
</evidence>
<evidence type="ECO:0000256" key="2">
    <source>
        <dbReference type="ARBA" id="ARBA00004300"/>
    </source>
</evidence>
<feature type="region of interest" description="Disordered" evidence="9">
    <location>
        <begin position="806"/>
        <end position="826"/>
    </location>
</feature>
<reference evidence="11" key="1">
    <citation type="journal article" date="2023" name="Mol. Biol. Evol.">
        <title>Third-Generation Sequencing Reveals the Adaptive Role of the Epigenome in Three Deep-Sea Polychaetes.</title>
        <authorList>
            <person name="Perez M."/>
            <person name="Aroh O."/>
            <person name="Sun Y."/>
            <person name="Lan Y."/>
            <person name="Juniper S.K."/>
            <person name="Young C.R."/>
            <person name="Angers B."/>
            <person name="Qian P.Y."/>
        </authorList>
    </citation>
    <scope>NUCLEOTIDE SEQUENCE</scope>
    <source>
        <strain evidence="11">R07B-5</strain>
    </source>
</reference>
<feature type="coiled-coil region" evidence="8">
    <location>
        <begin position="361"/>
        <end position="395"/>
    </location>
</feature>
<evidence type="ECO:0000256" key="6">
    <source>
        <dbReference type="ARBA" id="ARBA00023212"/>
    </source>
</evidence>
<evidence type="ECO:0000256" key="9">
    <source>
        <dbReference type="SAM" id="MobiDB-lite"/>
    </source>
</evidence>
<accession>A0AAD9N8J6</accession>
<dbReference type="InterPro" id="IPR032321">
    <property type="entry name" value="Cep209_CC5"/>
</dbReference>
<gene>
    <name evidence="11" type="ORF">NP493_1748g00022</name>
</gene>
<dbReference type="EMBL" id="JAODUO010001753">
    <property type="protein sequence ID" value="KAK2158996.1"/>
    <property type="molecule type" value="Genomic_DNA"/>
</dbReference>
<evidence type="ECO:0000256" key="5">
    <source>
        <dbReference type="ARBA" id="ARBA00023054"/>
    </source>
</evidence>
<feature type="coiled-coil region" evidence="8">
    <location>
        <begin position="76"/>
        <end position="120"/>
    </location>
</feature>
<feature type="coiled-coil region" evidence="8">
    <location>
        <begin position="1431"/>
        <end position="1497"/>
    </location>
</feature>
<protein>
    <recommendedName>
        <fullName evidence="10">Centrosomal protein of 290kDa coiled-coil region domain-containing protein</fullName>
    </recommendedName>
</protein>
<keyword evidence="3" id="KW-0963">Cytoplasm</keyword>
<feature type="coiled-coil region" evidence="8">
    <location>
        <begin position="1311"/>
        <end position="1404"/>
    </location>
</feature>
<feature type="coiled-coil region" evidence="8">
    <location>
        <begin position="214"/>
        <end position="244"/>
    </location>
</feature>
<evidence type="ECO:0000256" key="1">
    <source>
        <dbReference type="ARBA" id="ARBA00004120"/>
    </source>
</evidence>
<dbReference type="GO" id="GO:0097711">
    <property type="term" value="P:ciliary basal body-plasma membrane docking"/>
    <property type="evidence" value="ECO:0007669"/>
    <property type="project" value="TreeGrafter"/>
</dbReference>
<feature type="coiled-coil region" evidence="8">
    <location>
        <begin position="1006"/>
        <end position="1273"/>
    </location>
</feature>
<dbReference type="GO" id="GO:1905349">
    <property type="term" value="P:ciliary transition zone assembly"/>
    <property type="evidence" value="ECO:0007669"/>
    <property type="project" value="TreeGrafter"/>
</dbReference>
<dbReference type="PANTHER" id="PTHR18879">
    <property type="entry name" value="CENTROSOMAL PROTEIN OF 290 KDA"/>
    <property type="match status" value="1"/>
</dbReference>
<keyword evidence="7" id="KW-0966">Cell projection</keyword>
<evidence type="ECO:0000313" key="12">
    <source>
        <dbReference type="Proteomes" id="UP001209878"/>
    </source>
</evidence>
<keyword evidence="4" id="KW-0970">Cilium biogenesis/degradation</keyword>
<dbReference type="GO" id="GO:1905515">
    <property type="term" value="P:non-motile cilium assembly"/>
    <property type="evidence" value="ECO:0007669"/>
    <property type="project" value="TreeGrafter"/>
</dbReference>
<keyword evidence="6" id="KW-0206">Cytoskeleton</keyword>
<feature type="coiled-coil region" evidence="8">
    <location>
        <begin position="551"/>
        <end position="603"/>
    </location>
</feature>
<feature type="coiled-coil region" evidence="8">
    <location>
        <begin position="632"/>
        <end position="756"/>
    </location>
</feature>
<feature type="coiled-coil region" evidence="8">
    <location>
        <begin position="470"/>
        <end position="497"/>
    </location>
</feature>
<keyword evidence="12" id="KW-1185">Reference proteome</keyword>
<feature type="domain" description="Centrosomal protein of 290kDa coiled-coil region" evidence="10">
    <location>
        <begin position="286"/>
        <end position="412"/>
    </location>
</feature>
<keyword evidence="5 8" id="KW-0175">Coiled coil</keyword>
<evidence type="ECO:0000313" key="11">
    <source>
        <dbReference type="EMBL" id="KAK2158996.1"/>
    </source>
</evidence>
<organism evidence="11 12">
    <name type="scientific">Ridgeia piscesae</name>
    <name type="common">Tubeworm</name>
    <dbReference type="NCBI Taxonomy" id="27915"/>
    <lineage>
        <taxon>Eukaryota</taxon>
        <taxon>Metazoa</taxon>
        <taxon>Spiralia</taxon>
        <taxon>Lophotrochozoa</taxon>
        <taxon>Annelida</taxon>
        <taxon>Polychaeta</taxon>
        <taxon>Sedentaria</taxon>
        <taxon>Canalipalpata</taxon>
        <taxon>Sabellida</taxon>
        <taxon>Siboglinidae</taxon>
        <taxon>Ridgeia</taxon>
    </lineage>
</organism>
<name>A0AAD9N8J6_RIDPI</name>
<comment type="subcellular location">
    <subcellularLocation>
        <location evidence="1">Cytoplasm</location>
        <location evidence="1">Cytoskeleton</location>
        <location evidence="1">Cilium basal body</location>
    </subcellularLocation>
    <subcellularLocation>
        <location evidence="2">Cytoplasm</location>
        <location evidence="2">Cytoskeleton</location>
        <location evidence="2">Microtubule organizing center</location>
        <location evidence="2">Centrosome</location>
    </subcellularLocation>
</comment>
<evidence type="ECO:0000256" key="4">
    <source>
        <dbReference type="ARBA" id="ARBA00022794"/>
    </source>
</evidence>
<dbReference type="Pfam" id="PF16574">
    <property type="entry name" value="CEP209_CC5"/>
    <property type="match status" value="1"/>
</dbReference>
<dbReference type="InterPro" id="IPR026201">
    <property type="entry name" value="Cep290"/>
</dbReference>
<feature type="coiled-coil region" evidence="8">
    <location>
        <begin position="929"/>
        <end position="977"/>
    </location>
</feature>
<comment type="caution">
    <text evidence="11">The sequence shown here is derived from an EMBL/GenBank/DDBJ whole genome shotgun (WGS) entry which is preliminary data.</text>
</comment>
<dbReference type="Proteomes" id="UP001209878">
    <property type="component" value="Unassembled WGS sequence"/>
</dbReference>
<evidence type="ECO:0000256" key="3">
    <source>
        <dbReference type="ARBA" id="ARBA00022490"/>
    </source>
</evidence>
<dbReference type="PANTHER" id="PTHR18879:SF20">
    <property type="entry name" value="CENTROSOMAL PROTEIN OF 290 KDA"/>
    <property type="match status" value="1"/>
</dbReference>
<evidence type="ECO:0000256" key="8">
    <source>
        <dbReference type="SAM" id="Coils"/>
    </source>
</evidence>
<sequence length="1506" mass="175023">MKRLQTENNVLKKELGIEKEKLHTLEAAFDNMKGQGMLSSKDLRNSEILSISKKMTTLEMKELNERQRAEHAVHMYDMQKRQLRDLEDRNFELEQKFSELTKMHLEAQKVERELRDELAESVTKEVSDADRRRLSVLEQSEAALKLEVSKLKDIAEVASCQVRAFEMHQESRDKELMSLRQQLVDFQVQSDEKTVIGKLHRQIVQMQVSEGIALKKLEDAAKKLTKLEAQLLRTEHKLDEKDETIYHNRLECCNKSKHLKHTIHNLRMKYAGAVPLKQQESFARLMIKIQEDKTKIEDDLRKTNVERLKIEDRLVEVEVQHKGLQELIATLKDGRGAQKVAEWHNKMEALRLVELRHKREITRLKEQLKFNEAQSRKHEVEVVLLEEEKVKLEKSFEARELEWDRREVELERIIESMERQQAQIAGAASQFEQAVSSLPDPNWPVPQQLEHAVTTIRSNVKLILDTRAEASVCRKRMEELDQELREARREVLNRDKIITQLRLRMPATAEREEIFASAVASVGTVQKGGRVKVQADDFEEKQAVRVAQSTIASLQARLTQKDETLQKYQELLHQARDDAAATSRRYEDELKQMQAKLHERNDAAFAKFKQNIQSELNKPPTQAPTNKQLRRLEQLEDIVSEQDNGLAALREKLQAARHDTQEWKYKYEDAVRLAAEERERLKERHNQEIDQMQAETVQLQQVLADKDRERGLMEEDLAAQKEANARAPTSTMKRLVERLKNQLAVKEKQQQALSKALVDLRADMVTQAQDDVKANVDKASTEHNIQRLIDRKTKELQERLEELEEQNASIKKSLKARKEKEAGLSTELDDTKQDLVKKETAVKKLREDKVRLEQEVEELEHKVERMSTMAKQKGTSEGIHRELDDLRRRNRSLQEQLKRGHVQAEKPYESDIPHEATTAGSMIARWEENKKWQKVVERQKMRLKEKEEEIQKSSKSNEMLTKALERANRDKETLETKLHRGSASILKQHAAPLFAVPPSGKELHGIEDLRKRNFELEQELSEVKRDLMMGNEKAFEEQRIRNRFLRDKVTALEQQVAAQQQQIEAGEGGGASRVIDRRDEEKQSLQRQVLKLSEENIELTFELEQLKKTVPRLKERVSDLQKYVEVLKTEKEELQANDSSAQYSLNSSNVRRIGESGRSTRELEKTISLLKKIVERSQAEIEQLKKSRTVVSNDALRDLQRDNEGLKAQLTELRMKVGASLSDRYLSQQRGTAKIMTEHDRLRKELMQEVEKNERLRIQLKQQDITVQHLEKELCDAREKLQIEGARREVNGGDTKGWKSVVATRVYEGKLKMLEEELAKKSSQLSEVKECLRVAADQEESLRRLNDEYVAKIRRLEQLPPGSSQHSGSDTDLARDHQVAQLKIDQLERQKTELLSELQVLRDKSSHSGLNEMASGSTSKRRAYEKTLAENVELQTQLQLAHVDNEALRKEVAKLKTELSNFGPEFFEEIEDLKFNYREALKKNVEYEEKLMHLSKQFGVDVNIPL</sequence>
<dbReference type="GO" id="GO:0034451">
    <property type="term" value="C:centriolar satellite"/>
    <property type="evidence" value="ECO:0007669"/>
    <property type="project" value="TreeGrafter"/>
</dbReference>
<evidence type="ECO:0000256" key="7">
    <source>
        <dbReference type="ARBA" id="ARBA00023273"/>
    </source>
</evidence>
<proteinExistence type="predicted"/>